<dbReference type="Gene3D" id="2.30.29.30">
    <property type="entry name" value="Pleckstrin-homology domain (PH domain)/Phosphotyrosine-binding domain (PTB)"/>
    <property type="match status" value="1"/>
</dbReference>
<proteinExistence type="predicted"/>
<protein>
    <submittedName>
        <fullName evidence="2">RhoGEF domain containing protein</fullName>
    </submittedName>
</protein>
<dbReference type="Pfam" id="PF00621">
    <property type="entry name" value="RhoGEF"/>
    <property type="match status" value="1"/>
</dbReference>
<dbReference type="PANTHER" id="PTHR12673:SF159">
    <property type="entry name" value="LD03170P"/>
    <property type="match status" value="1"/>
</dbReference>
<dbReference type="Proteomes" id="UP000001542">
    <property type="component" value="Unassembled WGS sequence"/>
</dbReference>
<evidence type="ECO:0000313" key="2">
    <source>
        <dbReference type="EMBL" id="EAX91759.1"/>
    </source>
</evidence>
<dbReference type="GO" id="GO:0005085">
    <property type="term" value="F:guanyl-nucleotide exchange factor activity"/>
    <property type="evidence" value="ECO:0000318"/>
    <property type="project" value="GO_Central"/>
</dbReference>
<dbReference type="InterPro" id="IPR051092">
    <property type="entry name" value="FYVE_RhoGEF_PH"/>
</dbReference>
<dbReference type="STRING" id="5722.A2FTJ7"/>
<reference evidence="2" key="1">
    <citation type="submission" date="2006-10" db="EMBL/GenBank/DDBJ databases">
        <authorList>
            <person name="Amadeo P."/>
            <person name="Zhao Q."/>
            <person name="Wortman J."/>
            <person name="Fraser-Liggett C."/>
            <person name="Carlton J."/>
        </authorList>
    </citation>
    <scope>NUCLEOTIDE SEQUENCE</scope>
    <source>
        <strain evidence="2">G3</strain>
    </source>
</reference>
<evidence type="ECO:0000313" key="3">
    <source>
        <dbReference type="Proteomes" id="UP000001542"/>
    </source>
</evidence>
<dbReference type="PROSITE" id="PS50010">
    <property type="entry name" value="DH_2"/>
    <property type="match status" value="1"/>
</dbReference>
<dbReference type="VEuPathDB" id="TrichDB:TVAG_317480"/>
<evidence type="ECO:0000259" key="1">
    <source>
        <dbReference type="PROSITE" id="PS50010"/>
    </source>
</evidence>
<dbReference type="eggNOG" id="KOG4305">
    <property type="taxonomic scope" value="Eukaryota"/>
</dbReference>
<dbReference type="GO" id="GO:0005737">
    <property type="term" value="C:cytoplasm"/>
    <property type="evidence" value="ECO:0000318"/>
    <property type="project" value="GO_Central"/>
</dbReference>
<dbReference type="Gene3D" id="1.20.900.10">
    <property type="entry name" value="Dbl homology (DH) domain"/>
    <property type="match status" value="1"/>
</dbReference>
<dbReference type="AlphaFoldDB" id="A2FTJ7"/>
<dbReference type="PANTHER" id="PTHR12673">
    <property type="entry name" value="FACIOGENITAL DYSPLASIA PROTEIN"/>
    <property type="match status" value="1"/>
</dbReference>
<dbReference type="InterPro" id="IPR035899">
    <property type="entry name" value="DBL_dom_sf"/>
</dbReference>
<dbReference type="VEuPathDB" id="TrichDB:TVAGG3_0428640"/>
<name>A2FTJ7_TRIV3</name>
<reference evidence="2" key="2">
    <citation type="journal article" date="2007" name="Science">
        <title>Draft genome sequence of the sexually transmitted pathogen Trichomonas vaginalis.</title>
        <authorList>
            <person name="Carlton J.M."/>
            <person name="Hirt R.P."/>
            <person name="Silva J.C."/>
            <person name="Delcher A.L."/>
            <person name="Schatz M."/>
            <person name="Zhao Q."/>
            <person name="Wortman J.R."/>
            <person name="Bidwell S.L."/>
            <person name="Alsmark U.C.M."/>
            <person name="Besteiro S."/>
            <person name="Sicheritz-Ponten T."/>
            <person name="Noel C.J."/>
            <person name="Dacks J.B."/>
            <person name="Foster P.G."/>
            <person name="Simillion C."/>
            <person name="Van de Peer Y."/>
            <person name="Miranda-Saavedra D."/>
            <person name="Barton G.J."/>
            <person name="Westrop G.D."/>
            <person name="Mueller S."/>
            <person name="Dessi D."/>
            <person name="Fiori P.L."/>
            <person name="Ren Q."/>
            <person name="Paulsen I."/>
            <person name="Zhang H."/>
            <person name="Bastida-Corcuera F.D."/>
            <person name="Simoes-Barbosa A."/>
            <person name="Brown M.T."/>
            <person name="Hayes R.D."/>
            <person name="Mukherjee M."/>
            <person name="Okumura C.Y."/>
            <person name="Schneider R."/>
            <person name="Smith A.J."/>
            <person name="Vanacova S."/>
            <person name="Villalvazo M."/>
            <person name="Haas B.J."/>
            <person name="Pertea M."/>
            <person name="Feldblyum T.V."/>
            <person name="Utterback T.R."/>
            <person name="Shu C.L."/>
            <person name="Osoegawa K."/>
            <person name="de Jong P.J."/>
            <person name="Hrdy I."/>
            <person name="Horvathova L."/>
            <person name="Zubacova Z."/>
            <person name="Dolezal P."/>
            <person name="Malik S.B."/>
            <person name="Logsdon J.M. Jr."/>
            <person name="Henze K."/>
            <person name="Gupta A."/>
            <person name="Wang C.C."/>
            <person name="Dunne R.L."/>
            <person name="Upcroft J.A."/>
            <person name="Upcroft P."/>
            <person name="White O."/>
            <person name="Salzberg S.L."/>
            <person name="Tang P."/>
            <person name="Chiu C.-H."/>
            <person name="Lee Y.-S."/>
            <person name="Embley T.M."/>
            <person name="Coombs G.H."/>
            <person name="Mottram J.C."/>
            <person name="Tachezy J."/>
            <person name="Fraser-Liggett C.M."/>
            <person name="Johnson P.J."/>
        </authorList>
    </citation>
    <scope>NUCLEOTIDE SEQUENCE [LARGE SCALE GENOMIC DNA]</scope>
    <source>
        <strain evidence="2">G3</strain>
    </source>
</reference>
<feature type="domain" description="DH" evidence="1">
    <location>
        <begin position="30"/>
        <end position="227"/>
    </location>
</feature>
<dbReference type="SUPFAM" id="SSF48065">
    <property type="entry name" value="DBL homology domain (DH-domain)"/>
    <property type="match status" value="1"/>
</dbReference>
<dbReference type="InParanoid" id="A2FTJ7"/>
<dbReference type="SMART" id="SM00325">
    <property type="entry name" value="RhoGEF"/>
    <property type="match status" value="1"/>
</dbReference>
<dbReference type="SMR" id="A2FTJ7"/>
<sequence>MSMNESRALRIITGFLMPHIKAIREAKDSKRRSIFNELIQTERNFVEGLITCEEIYYRPLDQSINSKKPLIDAKTLASLFGNLNQIRDCHEIGILNVMDEILPDIRKPFPPNEKYIYLANKLLEIQPRMQSIYRVYLQTNENSDAILDKLRKHKSFKQFVSSCIYNPKAKCRSIEDFLILPLQRVAGYRCLFERILKYFPEEMVTEHKIYKELLDKFIALGAEMNKEKSDETNQDQIFNISESISKVPAYFQVMRPGRKYLDQYKLSFLDQNTGRETEKGIAFIFNDILILVQDFQTGNHSSKLVFCDAIPISSIKFRACSFNQFADKACLLRTDTSAYNLLMKESKERDAFINFVKKQKKKISHRIKDQTKNGTTHMQSIISEISSSYKEPQKITSRSKMLASW</sequence>
<dbReference type="EMBL" id="DS114012">
    <property type="protein sequence ID" value="EAX91759.1"/>
    <property type="molecule type" value="Genomic_DNA"/>
</dbReference>
<dbReference type="OrthoDB" id="660555at2759"/>
<dbReference type="InterPro" id="IPR000219">
    <property type="entry name" value="DH_dom"/>
</dbReference>
<accession>A2FTJ7</accession>
<gene>
    <name evidence="2" type="ORF">TVAG_317480</name>
</gene>
<organism evidence="2 3">
    <name type="scientific">Trichomonas vaginalis (strain ATCC PRA-98 / G3)</name>
    <dbReference type="NCBI Taxonomy" id="412133"/>
    <lineage>
        <taxon>Eukaryota</taxon>
        <taxon>Metamonada</taxon>
        <taxon>Parabasalia</taxon>
        <taxon>Trichomonadida</taxon>
        <taxon>Trichomonadidae</taxon>
        <taxon>Trichomonas</taxon>
    </lineage>
</organism>
<dbReference type="InterPro" id="IPR011993">
    <property type="entry name" value="PH-like_dom_sf"/>
</dbReference>
<keyword evidence="3" id="KW-1185">Reference proteome</keyword>